<comment type="caution">
    <text evidence="2">The sequence shown here is derived from an EMBL/GenBank/DDBJ whole genome shotgun (WGS) entry which is preliminary data.</text>
</comment>
<dbReference type="EMBL" id="JAHLJV010000041">
    <property type="protein sequence ID" value="KAK1585834.1"/>
    <property type="molecule type" value="Genomic_DNA"/>
</dbReference>
<gene>
    <name evidence="2" type="ORF">LY79DRAFT_557906</name>
</gene>
<organism evidence="2 3">
    <name type="scientific">Colletotrichum navitas</name>
    <dbReference type="NCBI Taxonomy" id="681940"/>
    <lineage>
        <taxon>Eukaryota</taxon>
        <taxon>Fungi</taxon>
        <taxon>Dikarya</taxon>
        <taxon>Ascomycota</taxon>
        <taxon>Pezizomycotina</taxon>
        <taxon>Sordariomycetes</taxon>
        <taxon>Hypocreomycetidae</taxon>
        <taxon>Glomerellales</taxon>
        <taxon>Glomerellaceae</taxon>
        <taxon>Colletotrichum</taxon>
        <taxon>Colletotrichum graminicola species complex</taxon>
    </lineage>
</organism>
<dbReference type="GeneID" id="85442375"/>
<accession>A0AAD8V4K3</accession>
<dbReference type="AlphaFoldDB" id="A0AAD8V4K3"/>
<name>A0AAD8V4K3_9PEZI</name>
<evidence type="ECO:0000256" key="1">
    <source>
        <dbReference type="SAM" id="MobiDB-lite"/>
    </source>
</evidence>
<keyword evidence="3" id="KW-1185">Reference proteome</keyword>
<dbReference type="RefSeq" id="XP_060412830.1">
    <property type="nucleotide sequence ID" value="XM_060558135.1"/>
</dbReference>
<sequence>MVGLLPRPARDHRRRGRSVAILLIRFAWLPPLNLATWSNGARERQAARGDQPVPVSQCLRPSAQKGWVPGAVLPSVKSQHGGGSCPTASHALSE</sequence>
<proteinExistence type="predicted"/>
<evidence type="ECO:0000313" key="2">
    <source>
        <dbReference type="EMBL" id="KAK1585834.1"/>
    </source>
</evidence>
<feature type="region of interest" description="Disordered" evidence="1">
    <location>
        <begin position="72"/>
        <end position="94"/>
    </location>
</feature>
<protein>
    <submittedName>
        <fullName evidence="2">Uncharacterized protein</fullName>
    </submittedName>
</protein>
<dbReference type="Proteomes" id="UP001230504">
    <property type="component" value="Unassembled WGS sequence"/>
</dbReference>
<evidence type="ECO:0000313" key="3">
    <source>
        <dbReference type="Proteomes" id="UP001230504"/>
    </source>
</evidence>
<reference evidence="2" key="1">
    <citation type="submission" date="2021-06" db="EMBL/GenBank/DDBJ databases">
        <title>Comparative genomics, transcriptomics and evolutionary studies reveal genomic signatures of adaptation to plant cell wall in hemibiotrophic fungi.</title>
        <authorList>
            <consortium name="DOE Joint Genome Institute"/>
            <person name="Baroncelli R."/>
            <person name="Diaz J.F."/>
            <person name="Benocci T."/>
            <person name="Peng M."/>
            <person name="Battaglia E."/>
            <person name="Haridas S."/>
            <person name="Andreopoulos W."/>
            <person name="Labutti K."/>
            <person name="Pangilinan J."/>
            <person name="Floch G.L."/>
            <person name="Makela M.R."/>
            <person name="Henrissat B."/>
            <person name="Grigoriev I.V."/>
            <person name="Crouch J.A."/>
            <person name="De Vries R.P."/>
            <person name="Sukno S.A."/>
            <person name="Thon M.R."/>
        </authorList>
    </citation>
    <scope>NUCLEOTIDE SEQUENCE</scope>
    <source>
        <strain evidence="2">CBS 125086</strain>
    </source>
</reference>